<dbReference type="Proteomes" id="UP000075809">
    <property type="component" value="Unassembled WGS sequence"/>
</dbReference>
<reference evidence="3 4" key="1">
    <citation type="submission" date="2015-09" db="EMBL/GenBank/DDBJ databases">
        <title>Trachymyrmex zeteki WGS genome.</title>
        <authorList>
            <person name="Nygaard S."/>
            <person name="Hu H."/>
            <person name="Boomsma J."/>
            <person name="Zhang G."/>
        </authorList>
    </citation>
    <scope>NUCLEOTIDE SEQUENCE [LARGE SCALE GENOMIC DNA]</scope>
    <source>
        <strain evidence="3">Tzet28-1</strain>
        <tissue evidence="3">Whole body</tissue>
    </source>
</reference>
<dbReference type="EMBL" id="KQ982648">
    <property type="protein sequence ID" value="KYQ53212.1"/>
    <property type="molecule type" value="Genomic_DNA"/>
</dbReference>
<feature type="compositionally biased region" description="Basic and acidic residues" evidence="1">
    <location>
        <begin position="91"/>
        <end position="114"/>
    </location>
</feature>
<evidence type="ECO:0000259" key="2">
    <source>
        <dbReference type="Pfam" id="PF08925"/>
    </source>
</evidence>
<dbReference type="InterPro" id="IPR015021">
    <property type="entry name" value="C11orf54_DUF1907"/>
</dbReference>
<organism evidence="3 4">
    <name type="scientific">Mycetomoellerius zeteki</name>
    <dbReference type="NCBI Taxonomy" id="64791"/>
    <lineage>
        <taxon>Eukaryota</taxon>
        <taxon>Metazoa</taxon>
        <taxon>Ecdysozoa</taxon>
        <taxon>Arthropoda</taxon>
        <taxon>Hexapoda</taxon>
        <taxon>Insecta</taxon>
        <taxon>Pterygota</taxon>
        <taxon>Neoptera</taxon>
        <taxon>Endopterygota</taxon>
        <taxon>Hymenoptera</taxon>
        <taxon>Apocrita</taxon>
        <taxon>Aculeata</taxon>
        <taxon>Formicoidea</taxon>
        <taxon>Formicidae</taxon>
        <taxon>Myrmicinae</taxon>
        <taxon>Mycetomoellerius</taxon>
    </lineage>
</organism>
<gene>
    <name evidence="3" type="ORF">ALC60_07640</name>
</gene>
<keyword evidence="4" id="KW-1185">Reference proteome</keyword>
<dbReference type="Pfam" id="PF08925">
    <property type="entry name" value="DUF1907"/>
    <property type="match status" value="1"/>
</dbReference>
<dbReference type="GO" id="GO:0005634">
    <property type="term" value="C:nucleus"/>
    <property type="evidence" value="ECO:0007669"/>
    <property type="project" value="InterPro"/>
</dbReference>
<proteinExistence type="predicted"/>
<protein>
    <recommendedName>
        <fullName evidence="2">DUF1907 domain-containing protein</fullName>
    </recommendedName>
</protein>
<dbReference type="SUPFAM" id="SSF117856">
    <property type="entry name" value="AF0104/ALDC/Ptd012-like"/>
    <property type="match status" value="1"/>
</dbReference>
<name>A0A151WZ90_9HYME</name>
<accession>A0A151WZ90</accession>
<feature type="domain" description="DUF1907" evidence="2">
    <location>
        <begin position="186"/>
        <end position="226"/>
    </location>
</feature>
<dbReference type="AlphaFoldDB" id="A0A151WZ90"/>
<evidence type="ECO:0000313" key="4">
    <source>
        <dbReference type="Proteomes" id="UP000075809"/>
    </source>
</evidence>
<evidence type="ECO:0000256" key="1">
    <source>
        <dbReference type="SAM" id="MobiDB-lite"/>
    </source>
</evidence>
<sequence length="338" mass="37862">MRSVGRCNLVGYEKSNLADLSSSHLFCDTLTFVGNPTHDNMPYRRQNVDIVITSLAGAVAPIVWPLPLKGDNADEVTKRSRDWDYRRTEAAGCKRESNDQSARGRESSRRDIDSSKSTVPAQMGAWTGGLASIARYQITSRYVVQREGEKCIMAERPNGDCYTTDDLPYIRIPLSAPIISEIAEVLQNGMQPLFHEVNVDVASCPCLTGAPYNLAGVGLCGNTSVMKYRRFITENLEERNHTTRNIRDILTTSCHDSFIIGSTYATKPSMPYYGHVRIINIFILLCPCGKTIMIICYDNISLLHNWQGNGRQQTVIIYESYHQITVILPLFCNPILLI</sequence>
<evidence type="ECO:0000313" key="3">
    <source>
        <dbReference type="EMBL" id="KYQ53212.1"/>
    </source>
</evidence>
<feature type="region of interest" description="Disordered" evidence="1">
    <location>
        <begin position="91"/>
        <end position="120"/>
    </location>
</feature>